<keyword evidence="5 6" id="KW-0472">Membrane</keyword>
<accession>A0A1N7KF82</accession>
<dbReference type="GO" id="GO:0005886">
    <property type="term" value="C:plasma membrane"/>
    <property type="evidence" value="ECO:0007669"/>
    <property type="project" value="UniProtKB-SubCell"/>
</dbReference>
<evidence type="ECO:0000256" key="1">
    <source>
        <dbReference type="ARBA" id="ARBA00004651"/>
    </source>
</evidence>
<evidence type="ECO:0000256" key="4">
    <source>
        <dbReference type="ARBA" id="ARBA00022989"/>
    </source>
</evidence>
<feature type="transmembrane region" description="Helical" evidence="6">
    <location>
        <begin position="46"/>
        <end position="63"/>
    </location>
</feature>
<feature type="transmembrane region" description="Helical" evidence="6">
    <location>
        <begin position="237"/>
        <end position="258"/>
    </location>
</feature>
<feature type="transmembrane region" description="Helical" evidence="6">
    <location>
        <begin position="270"/>
        <end position="288"/>
    </location>
</feature>
<dbReference type="AlphaFoldDB" id="A0A1N7KF82"/>
<feature type="transmembrane region" description="Helical" evidence="6">
    <location>
        <begin position="70"/>
        <end position="89"/>
    </location>
</feature>
<dbReference type="PANTHER" id="PTHR43124">
    <property type="entry name" value="PURINE EFFLUX PUMP PBUE"/>
    <property type="match status" value="1"/>
</dbReference>
<dbReference type="InterPro" id="IPR036259">
    <property type="entry name" value="MFS_trans_sf"/>
</dbReference>
<evidence type="ECO:0000313" key="8">
    <source>
        <dbReference type="EMBL" id="SIS60253.1"/>
    </source>
</evidence>
<dbReference type="PANTHER" id="PTHR43124:SF3">
    <property type="entry name" value="CHLORAMPHENICOL EFFLUX PUMP RV0191"/>
    <property type="match status" value="1"/>
</dbReference>
<dbReference type="EMBL" id="FTOT01000001">
    <property type="protein sequence ID" value="SIS60253.1"/>
    <property type="molecule type" value="Genomic_DNA"/>
</dbReference>
<evidence type="ECO:0000256" key="2">
    <source>
        <dbReference type="ARBA" id="ARBA00022475"/>
    </source>
</evidence>
<protein>
    <submittedName>
        <fullName evidence="8">Sugar phosphate permease</fullName>
    </submittedName>
</protein>
<feature type="transmembrane region" description="Helical" evidence="6">
    <location>
        <begin position="197"/>
        <end position="217"/>
    </location>
</feature>
<evidence type="ECO:0000256" key="6">
    <source>
        <dbReference type="SAM" id="Phobius"/>
    </source>
</evidence>
<dbReference type="Gene3D" id="1.20.1250.20">
    <property type="entry name" value="MFS general substrate transporter like domains"/>
    <property type="match status" value="2"/>
</dbReference>
<keyword evidence="4 6" id="KW-1133">Transmembrane helix</keyword>
<dbReference type="Proteomes" id="UP000186141">
    <property type="component" value="Unassembled WGS sequence"/>
</dbReference>
<feature type="transmembrane region" description="Helical" evidence="6">
    <location>
        <begin position="155"/>
        <end position="176"/>
    </location>
</feature>
<gene>
    <name evidence="8" type="ORF">SAMN05421774_101393</name>
</gene>
<evidence type="ECO:0000256" key="3">
    <source>
        <dbReference type="ARBA" id="ARBA00022692"/>
    </source>
</evidence>
<reference evidence="8 9" key="1">
    <citation type="submission" date="2017-01" db="EMBL/GenBank/DDBJ databases">
        <authorList>
            <person name="Mah S.A."/>
            <person name="Swanson W.J."/>
            <person name="Moy G.W."/>
            <person name="Vacquier V.D."/>
        </authorList>
    </citation>
    <scope>NUCLEOTIDE SEQUENCE [LARGE SCALE GENOMIC DNA]</scope>
    <source>
        <strain evidence="8 9">DSM 26375</strain>
    </source>
</reference>
<feature type="transmembrane region" description="Helical" evidence="6">
    <location>
        <begin position="294"/>
        <end position="314"/>
    </location>
</feature>
<evidence type="ECO:0000259" key="7">
    <source>
        <dbReference type="PROSITE" id="PS50850"/>
    </source>
</evidence>
<feature type="domain" description="Major facilitator superfamily (MFS) profile" evidence="7">
    <location>
        <begin position="4"/>
        <end position="392"/>
    </location>
</feature>
<feature type="transmembrane region" description="Helical" evidence="6">
    <location>
        <begin position="326"/>
        <end position="345"/>
    </location>
</feature>
<dbReference type="Pfam" id="PF07690">
    <property type="entry name" value="MFS_1"/>
    <property type="match status" value="1"/>
</dbReference>
<keyword evidence="2" id="KW-1003">Cell membrane</keyword>
<feature type="transmembrane region" description="Helical" evidence="6">
    <location>
        <begin position="95"/>
        <end position="117"/>
    </location>
</feature>
<feature type="transmembrane region" description="Helical" evidence="6">
    <location>
        <begin position="124"/>
        <end position="149"/>
    </location>
</feature>
<dbReference type="STRING" id="1086013.SAMN05421774_101393"/>
<dbReference type="InterPro" id="IPR020846">
    <property type="entry name" value="MFS_dom"/>
</dbReference>
<evidence type="ECO:0000313" key="9">
    <source>
        <dbReference type="Proteomes" id="UP000186141"/>
    </source>
</evidence>
<dbReference type="RefSeq" id="WP_076528174.1">
    <property type="nucleotide sequence ID" value="NZ_BMEH01000001.1"/>
</dbReference>
<feature type="transmembrane region" description="Helical" evidence="6">
    <location>
        <begin position="365"/>
        <end position="386"/>
    </location>
</feature>
<dbReference type="OrthoDB" id="272777at2"/>
<proteinExistence type="predicted"/>
<dbReference type="GO" id="GO:0022857">
    <property type="term" value="F:transmembrane transporter activity"/>
    <property type="evidence" value="ECO:0007669"/>
    <property type="project" value="InterPro"/>
</dbReference>
<organism evidence="8 9">
    <name type="scientific">Gemmobacter megaterium</name>
    <dbReference type="NCBI Taxonomy" id="1086013"/>
    <lineage>
        <taxon>Bacteria</taxon>
        <taxon>Pseudomonadati</taxon>
        <taxon>Pseudomonadota</taxon>
        <taxon>Alphaproteobacteria</taxon>
        <taxon>Rhodobacterales</taxon>
        <taxon>Paracoccaceae</taxon>
        <taxon>Gemmobacter</taxon>
    </lineage>
</organism>
<keyword evidence="3 6" id="KW-0812">Transmembrane</keyword>
<dbReference type="SUPFAM" id="SSF103473">
    <property type="entry name" value="MFS general substrate transporter"/>
    <property type="match status" value="1"/>
</dbReference>
<evidence type="ECO:0000256" key="5">
    <source>
        <dbReference type="ARBA" id="ARBA00023136"/>
    </source>
</evidence>
<sequence>MRLGIAALVLGYVLSQFYRAFLAVLAPVLQTDLGATPAQLADASGLWFLVFAAMQIPVGIALDRIGPRRTVAVTLGVAGAGGVALFAAAQGPGAIILAMALIGVGCSPVLMSSFYIFARTYSPAVFGTLAGLLIGVGNLGNLGAALPLSLAVEVFGWRGTVGALAVVTLIVAGAMWRFIQDPPQAPVAAGQGGIAQVLRIPSVWAIFLLLAVGYAPSAAIRGLWVGPYFSDVMAASAAQIGTVTLIMGLAMVAGNFAYGPMDRLFGSRKWPNLVGNLAGAAVLLALWWTPAPGWWAAVGLIAAVGFFGMSFPLLMAHGRAFFPPHLVGRGVTVLNLFGIGGVGVMQVLSGRVFTTAAGQAAPTAAYGTLFGFFALIMLAGCVAYAFSRDRTD</sequence>
<name>A0A1N7KF82_9RHOB</name>
<dbReference type="InterPro" id="IPR050189">
    <property type="entry name" value="MFS_Efflux_Transporters"/>
</dbReference>
<dbReference type="PROSITE" id="PS50850">
    <property type="entry name" value="MFS"/>
    <property type="match status" value="1"/>
</dbReference>
<keyword evidence="9" id="KW-1185">Reference proteome</keyword>
<comment type="subcellular location">
    <subcellularLocation>
        <location evidence="1">Cell membrane</location>
        <topology evidence="1">Multi-pass membrane protein</topology>
    </subcellularLocation>
</comment>
<dbReference type="InterPro" id="IPR011701">
    <property type="entry name" value="MFS"/>
</dbReference>